<sequence length="95" mass="11413">MYKIYLLNRVCLDDFVYYEWDVQDKMQKKIFPCPECANWCKNHPDYKCSYTCEYLYPGSIDYKQLTTLNFSINYPLCKHDNYEAMTYGIDSLQGP</sequence>
<protein>
    <submittedName>
        <fullName evidence="1">Uncharacterized protein</fullName>
    </submittedName>
</protein>
<dbReference type="Proteomes" id="UP000580250">
    <property type="component" value="Unassembled WGS sequence"/>
</dbReference>
<organism evidence="1 2">
    <name type="scientific">Meloidogyne enterolobii</name>
    <name type="common">Root-knot nematode worm</name>
    <name type="synonym">Meloidogyne mayaguensis</name>
    <dbReference type="NCBI Taxonomy" id="390850"/>
    <lineage>
        <taxon>Eukaryota</taxon>
        <taxon>Metazoa</taxon>
        <taxon>Ecdysozoa</taxon>
        <taxon>Nematoda</taxon>
        <taxon>Chromadorea</taxon>
        <taxon>Rhabditida</taxon>
        <taxon>Tylenchina</taxon>
        <taxon>Tylenchomorpha</taxon>
        <taxon>Tylenchoidea</taxon>
        <taxon>Meloidogynidae</taxon>
        <taxon>Meloidogyninae</taxon>
        <taxon>Meloidogyne</taxon>
    </lineage>
</organism>
<proteinExistence type="predicted"/>
<reference evidence="1 2" key="1">
    <citation type="submission" date="2020-08" db="EMBL/GenBank/DDBJ databases">
        <authorList>
            <person name="Koutsovoulos G."/>
            <person name="Danchin GJ E."/>
        </authorList>
    </citation>
    <scope>NUCLEOTIDE SEQUENCE [LARGE SCALE GENOMIC DNA]</scope>
</reference>
<comment type="caution">
    <text evidence="1">The sequence shown here is derived from an EMBL/GenBank/DDBJ whole genome shotgun (WGS) entry which is preliminary data.</text>
</comment>
<evidence type="ECO:0000313" key="1">
    <source>
        <dbReference type="EMBL" id="CAD2178437.1"/>
    </source>
</evidence>
<dbReference type="AlphaFoldDB" id="A0A6V7VU19"/>
<dbReference type="EMBL" id="CAJEWN010000319">
    <property type="protein sequence ID" value="CAD2178437.1"/>
    <property type="molecule type" value="Genomic_DNA"/>
</dbReference>
<gene>
    <name evidence="1" type="ORF">MENT_LOCUS30375</name>
</gene>
<accession>A0A6V7VU19</accession>
<evidence type="ECO:0000313" key="2">
    <source>
        <dbReference type="Proteomes" id="UP000580250"/>
    </source>
</evidence>
<name>A0A6V7VU19_MELEN</name>